<accession>A0A8R1YBL5</accession>
<evidence type="ECO:0000313" key="4">
    <source>
        <dbReference type="EnsemblMetazoa" id="PPA14521.1"/>
    </source>
</evidence>
<dbReference type="EnsemblMetazoa" id="PPA14521.1">
    <property type="protein sequence ID" value="PPA14521.1"/>
    <property type="gene ID" value="WBGene00104075"/>
</dbReference>
<feature type="signal peptide" evidence="3">
    <location>
        <begin position="1"/>
        <end position="17"/>
    </location>
</feature>
<keyword evidence="2" id="KW-0472">Membrane</keyword>
<reference evidence="4" key="2">
    <citation type="submission" date="2022-06" db="UniProtKB">
        <authorList>
            <consortium name="EnsemblMetazoa"/>
        </authorList>
    </citation>
    <scope>IDENTIFICATION</scope>
    <source>
        <strain evidence="4">PS312</strain>
    </source>
</reference>
<proteinExistence type="predicted"/>
<evidence type="ECO:0000256" key="1">
    <source>
        <dbReference type="SAM" id="MobiDB-lite"/>
    </source>
</evidence>
<keyword evidence="5" id="KW-1185">Reference proteome</keyword>
<accession>A0A2A6CI42</accession>
<protein>
    <submittedName>
        <fullName evidence="4">Uncharacterized protein</fullName>
    </submittedName>
</protein>
<keyword evidence="3" id="KW-0732">Signal</keyword>
<feature type="region of interest" description="Disordered" evidence="1">
    <location>
        <begin position="940"/>
        <end position="976"/>
    </location>
</feature>
<evidence type="ECO:0000313" key="5">
    <source>
        <dbReference type="Proteomes" id="UP000005239"/>
    </source>
</evidence>
<gene>
    <name evidence="4" type="primary">WBGene00104075</name>
</gene>
<keyword evidence="2" id="KW-1133">Transmembrane helix</keyword>
<feature type="compositionally biased region" description="Low complexity" evidence="1">
    <location>
        <begin position="965"/>
        <end position="976"/>
    </location>
</feature>
<dbReference type="AlphaFoldDB" id="A0A2A6CI42"/>
<dbReference type="Proteomes" id="UP000005239">
    <property type="component" value="Unassembled WGS sequence"/>
</dbReference>
<evidence type="ECO:0000256" key="2">
    <source>
        <dbReference type="SAM" id="Phobius"/>
    </source>
</evidence>
<keyword evidence="2" id="KW-0812">Transmembrane</keyword>
<feature type="transmembrane region" description="Helical" evidence="2">
    <location>
        <begin position="492"/>
        <end position="514"/>
    </location>
</feature>
<feature type="compositionally biased region" description="Polar residues" evidence="1">
    <location>
        <begin position="945"/>
        <end position="955"/>
    </location>
</feature>
<evidence type="ECO:0000256" key="3">
    <source>
        <dbReference type="SAM" id="SignalP"/>
    </source>
</evidence>
<organism evidence="4 5">
    <name type="scientific">Pristionchus pacificus</name>
    <name type="common">Parasitic nematode worm</name>
    <dbReference type="NCBI Taxonomy" id="54126"/>
    <lineage>
        <taxon>Eukaryota</taxon>
        <taxon>Metazoa</taxon>
        <taxon>Ecdysozoa</taxon>
        <taxon>Nematoda</taxon>
        <taxon>Chromadorea</taxon>
        <taxon>Rhabditida</taxon>
        <taxon>Rhabditina</taxon>
        <taxon>Diplogasteromorpha</taxon>
        <taxon>Diplogasteroidea</taxon>
        <taxon>Neodiplogasteridae</taxon>
        <taxon>Pristionchus</taxon>
    </lineage>
</organism>
<reference evidence="5" key="1">
    <citation type="journal article" date="2008" name="Nat. Genet.">
        <title>The Pristionchus pacificus genome provides a unique perspective on nematode lifestyle and parasitism.</title>
        <authorList>
            <person name="Dieterich C."/>
            <person name="Clifton S.W."/>
            <person name="Schuster L.N."/>
            <person name="Chinwalla A."/>
            <person name="Delehaunty K."/>
            <person name="Dinkelacker I."/>
            <person name="Fulton L."/>
            <person name="Fulton R."/>
            <person name="Godfrey J."/>
            <person name="Minx P."/>
            <person name="Mitreva M."/>
            <person name="Roeseler W."/>
            <person name="Tian H."/>
            <person name="Witte H."/>
            <person name="Yang S.P."/>
            <person name="Wilson R.K."/>
            <person name="Sommer R.J."/>
        </authorList>
    </citation>
    <scope>NUCLEOTIDE SEQUENCE [LARGE SCALE GENOMIC DNA]</scope>
    <source>
        <strain evidence="5">PS312</strain>
    </source>
</reference>
<feature type="chain" id="PRO_5043433592" evidence="3">
    <location>
        <begin position="18"/>
        <end position="976"/>
    </location>
</feature>
<name>A0A2A6CI42_PRIPA</name>
<sequence>MIIILVLLPSLVLSAESLIDWRECTADNDVCFCPRPPTLDLFTYKTTIPSKTAPDKIEEAKQKLIEDQQESLARCAKVGIESKFFDANIALFRMQVMGDDTKNVGDNPEQKLYQGDEFLFGCKFEKGQAKLIEEDPDNEYKLSLFEDRSRFIKGEMAHCAILSMAAKKIKKDLIKRGLTEINTKLKLENGAQIISYELTHPGIQFFKANDAEKTIKCNPYSIMDLDASQKYKIFPLINRDKMNLNCKNYGELYNLRYKILSSEEEGTLKELRCIYSDEFYWNIVNEDESITQINEPELYQFYCAANFEKVCEDPRENCPSGPTCPIFNAGNTSNMATIKCTDQKWMIDGEYHKLESDPTCRKDAMKDNGATFYAKLPSNATKEIDKNARCFTDYDCKSKSNLALPQGDDVSSLADDSNGILECKDKTRILTIVNSANNITLNESSSYTCDPSDGKWKNETIEVPINSRVRCIDVSTAPRKEKQEVTFTEEKAYAIIIGAVVALYAVLFIIAGICHCARKKKYNLATKMTPGMKKMNRTKLIANCKEAFREMLMATPSDAHLIVDGLNKIHLLLKEEVADPEVWEEAYKLVMRLHASFRVSDMPLRHMFARYLYLQAKQIVDKYGWTAATPIRNQKRDGLMRAVALRLLSFSFENKTIPESAEMVFRAFRELGWKGMSQYPHAGVAWSLIYHMRPYMYESTTDKTRKAFDEDKFINTLRDILSSTIEMKINGAIPAFGSVAQQAAYALGSCPNFHYLSEQARDIITKTEKNENGAVPKRLFEGICLSPYRNPIAGLLEFFNMTARRDEKFLALMNAVAPEGDWHRLVEEAARVATYYGRHLDVKTIYERFMPLPGTKDRGIAKSAHANVDFVKMQMEQKLFEAAIESSKADIRAWLAAHTDKAEFKQKPDYSANPKGDHFVGEFKPLKDGCGDKFDAKLDAAKSSRAGSDTKSSENAKPASDPKEAAAAAAATPATP</sequence>